<keyword evidence="2" id="KW-0808">Transferase</keyword>
<evidence type="ECO:0000313" key="4">
    <source>
        <dbReference type="Proteomes" id="UP000033457"/>
    </source>
</evidence>
<keyword evidence="2" id="KW-0689">Ribosomal protein</keyword>
<evidence type="ECO:0000313" key="2">
    <source>
        <dbReference type="EMBL" id="AKE41279.1"/>
    </source>
</evidence>
<dbReference type="EMBL" id="LR134377">
    <property type="protein sequence ID" value="VEH08555.1"/>
    <property type="molecule type" value="Genomic_DNA"/>
</dbReference>
<dbReference type="InterPro" id="IPR016181">
    <property type="entry name" value="Acyl_CoA_acyltransferase"/>
</dbReference>
<protein>
    <submittedName>
        <fullName evidence="2">Acetyltransferase, ribosomal protein N-acetylase</fullName>
    </submittedName>
    <submittedName>
        <fullName evidence="3">Succinyl-CoA transferase Rv0802c</fullName>
        <ecNumber evidence="3">2.8.3.-</ecNumber>
    </submittedName>
</protein>
<dbReference type="Proteomes" id="UP000033457">
    <property type="component" value="Chromosome"/>
</dbReference>
<dbReference type="Gene3D" id="3.40.630.30">
    <property type="match status" value="1"/>
</dbReference>
<dbReference type="AlphaFoldDB" id="A0A0F6TCZ2"/>
<proteinExistence type="predicted"/>
<feature type="domain" description="N-acetyltransferase" evidence="1">
    <location>
        <begin position="19"/>
        <end position="190"/>
    </location>
</feature>
<dbReference type="STRING" id="35755.UL82_05520"/>
<reference evidence="3 5" key="2">
    <citation type="submission" date="2018-12" db="EMBL/GenBank/DDBJ databases">
        <authorList>
            <consortium name="Pathogen Informatics"/>
        </authorList>
    </citation>
    <scope>NUCLEOTIDE SEQUENCE [LARGE SCALE GENOMIC DNA]</scope>
    <source>
        <strain evidence="3 5">NCTC949</strain>
    </source>
</reference>
<dbReference type="HOGENOM" id="CLU_106319_0_0_11"/>
<dbReference type="KEGG" id="cku:UL82_05520"/>
<dbReference type="InterPro" id="IPR000182">
    <property type="entry name" value="GNAT_dom"/>
</dbReference>
<dbReference type="SUPFAM" id="SSF55729">
    <property type="entry name" value="Acyl-CoA N-acyltransferases (Nat)"/>
    <property type="match status" value="1"/>
</dbReference>
<dbReference type="Proteomes" id="UP000271380">
    <property type="component" value="Chromosome"/>
</dbReference>
<dbReference type="Pfam" id="PF13302">
    <property type="entry name" value="Acetyltransf_3"/>
    <property type="match status" value="1"/>
</dbReference>
<name>A0A0F6TCZ2_9CORY</name>
<keyword evidence="4" id="KW-1185">Reference proteome</keyword>
<evidence type="ECO:0000313" key="3">
    <source>
        <dbReference type="EMBL" id="VEH08555.1"/>
    </source>
</evidence>
<sequence>MHIEEFFPPYGIQISAAELTMRPIRESDLEKLISTLEKPIYNDPNVDYAFPWYKLDRLSRARSVFEYQSKWKTESTAHDWRIPFLVLIQDEIIGSQEIQAKDFLNTKTIISGSYLFLAQQGKGYGKLMRQMILALAFDYFGAEYAYSEAAIANGASRGVSRALGYTETIGETVAMRLAKKDFIRPTIPLQIKGAENALFGAW</sequence>
<dbReference type="GO" id="GO:0005840">
    <property type="term" value="C:ribosome"/>
    <property type="evidence" value="ECO:0007669"/>
    <property type="project" value="UniProtKB-KW"/>
</dbReference>
<dbReference type="RefSeq" id="WP_052735892.1">
    <property type="nucleotide sequence ID" value="NZ_CP011312.1"/>
</dbReference>
<reference evidence="2 4" key="1">
    <citation type="journal article" date="2015" name="Genome Announc.">
        <title>Complete Genome Sequence of Corynebacterium kutscheri DSM 20755, a Corynebacterial Type Strain with Remarkably Low G+C Content of Chromosomal DNA.</title>
        <authorList>
            <person name="Ruckert C."/>
            <person name="Albersmeier A."/>
            <person name="Winkler A."/>
            <person name="Tauch A."/>
        </authorList>
    </citation>
    <scope>NUCLEOTIDE SEQUENCE [LARGE SCALE GENOMIC DNA]</scope>
    <source>
        <strain evidence="2 4">DSM 20755</strain>
    </source>
</reference>
<evidence type="ECO:0000259" key="1">
    <source>
        <dbReference type="PROSITE" id="PS51186"/>
    </source>
</evidence>
<dbReference type="GO" id="GO:0016747">
    <property type="term" value="F:acyltransferase activity, transferring groups other than amino-acyl groups"/>
    <property type="evidence" value="ECO:0007669"/>
    <property type="project" value="InterPro"/>
</dbReference>
<organism evidence="2 4">
    <name type="scientific">Corynebacterium kutscheri</name>
    <dbReference type="NCBI Taxonomy" id="35755"/>
    <lineage>
        <taxon>Bacteria</taxon>
        <taxon>Bacillati</taxon>
        <taxon>Actinomycetota</taxon>
        <taxon>Actinomycetes</taxon>
        <taxon>Mycobacteriales</taxon>
        <taxon>Corynebacteriaceae</taxon>
        <taxon>Corynebacterium</taxon>
    </lineage>
</organism>
<keyword evidence="2" id="KW-0687">Ribonucleoprotein</keyword>
<dbReference type="EC" id="2.8.3.-" evidence="3"/>
<dbReference type="EMBL" id="CP011312">
    <property type="protein sequence ID" value="AKE41279.1"/>
    <property type="molecule type" value="Genomic_DNA"/>
</dbReference>
<dbReference type="PROSITE" id="PS51186">
    <property type="entry name" value="GNAT"/>
    <property type="match status" value="1"/>
</dbReference>
<accession>A0A0F6TCZ2</accession>
<dbReference type="OrthoDB" id="3466127at2"/>
<evidence type="ECO:0000313" key="5">
    <source>
        <dbReference type="Proteomes" id="UP000271380"/>
    </source>
</evidence>
<gene>
    <name evidence="3" type="ORF">NCTC949_01670</name>
    <name evidence="2" type="ORF">UL82_05520</name>
</gene>